<keyword evidence="2" id="KW-1185">Reference proteome</keyword>
<protein>
    <submittedName>
        <fullName evidence="1">Uncharacterized protein</fullName>
    </submittedName>
</protein>
<evidence type="ECO:0000313" key="1">
    <source>
        <dbReference type="EMBL" id="MCW5323429.1"/>
    </source>
</evidence>
<comment type="caution">
    <text evidence="1">The sequence shown here is derived from an EMBL/GenBank/DDBJ whole genome shotgun (WGS) entry which is preliminary data.</text>
</comment>
<evidence type="ECO:0000313" key="2">
    <source>
        <dbReference type="Proteomes" id="UP001208935"/>
    </source>
</evidence>
<sequence>MVDSLAFFLFPHCFATGKFAVGDRSRKGAQSSAHPKADLGCAGCGIDQGLRTTDQAVGDWMRCAAD</sequence>
<dbReference type="EMBL" id="QZCW01000004">
    <property type="protein sequence ID" value="MCW5323429.1"/>
    <property type="molecule type" value="Genomic_DNA"/>
</dbReference>
<proteinExistence type="predicted"/>
<accession>A0ABT3KYK8</accession>
<gene>
    <name evidence="1" type="ORF">D5039_20475</name>
</gene>
<name>A0ABT3KYK8_9BURK</name>
<dbReference type="Proteomes" id="UP001208935">
    <property type="component" value="Unassembled WGS sequence"/>
</dbReference>
<organism evidence="1 2">
    <name type="scientific">Verminephrobacter aporrectodeae subsp. tuberculatae</name>
    <dbReference type="NCBI Taxonomy" id="1110392"/>
    <lineage>
        <taxon>Bacteria</taxon>
        <taxon>Pseudomonadati</taxon>
        <taxon>Pseudomonadota</taxon>
        <taxon>Betaproteobacteria</taxon>
        <taxon>Burkholderiales</taxon>
        <taxon>Comamonadaceae</taxon>
        <taxon>Verminephrobacter</taxon>
    </lineage>
</organism>
<reference evidence="2" key="1">
    <citation type="submission" date="2023-07" db="EMBL/GenBank/DDBJ databases">
        <title>Verminephrobacter genomes.</title>
        <authorList>
            <person name="Lund M.B."/>
        </authorList>
    </citation>
    <scope>NUCLEOTIDE SEQUENCE [LARGE SCALE GENOMIC DNA]</scope>
    <source>
        <strain evidence="2">AtM5-05</strain>
    </source>
</reference>